<feature type="transmembrane region" description="Helical" evidence="2">
    <location>
        <begin position="764"/>
        <end position="784"/>
    </location>
</feature>
<evidence type="ECO:0000313" key="3">
    <source>
        <dbReference type="EMBL" id="GJN92279.1"/>
    </source>
</evidence>
<evidence type="ECO:0000313" key="4">
    <source>
        <dbReference type="Proteomes" id="UP001342314"/>
    </source>
</evidence>
<feature type="compositionally biased region" description="Pro residues" evidence="1">
    <location>
        <begin position="134"/>
        <end position="143"/>
    </location>
</feature>
<accession>A0AAV5GQT7</accession>
<feature type="compositionally biased region" description="Low complexity" evidence="1">
    <location>
        <begin position="1"/>
        <end position="11"/>
    </location>
</feature>
<keyword evidence="2" id="KW-0472">Membrane</keyword>
<dbReference type="EMBL" id="BQKY01000010">
    <property type="protein sequence ID" value="GJN92279.1"/>
    <property type="molecule type" value="Genomic_DNA"/>
</dbReference>
<comment type="caution">
    <text evidence="3">The sequence shown here is derived from an EMBL/GenBank/DDBJ whole genome shotgun (WGS) entry which is preliminary data.</text>
</comment>
<dbReference type="Proteomes" id="UP001342314">
    <property type="component" value="Unassembled WGS sequence"/>
</dbReference>
<organism evidence="3 4">
    <name type="scientific">Rhodotorula paludigena</name>
    <dbReference type="NCBI Taxonomy" id="86838"/>
    <lineage>
        <taxon>Eukaryota</taxon>
        <taxon>Fungi</taxon>
        <taxon>Dikarya</taxon>
        <taxon>Basidiomycota</taxon>
        <taxon>Pucciniomycotina</taxon>
        <taxon>Microbotryomycetes</taxon>
        <taxon>Sporidiobolales</taxon>
        <taxon>Sporidiobolaceae</taxon>
        <taxon>Rhodotorula</taxon>
    </lineage>
</organism>
<keyword evidence="2" id="KW-1133">Transmembrane helix</keyword>
<keyword evidence="4" id="KW-1185">Reference proteome</keyword>
<evidence type="ECO:0000256" key="1">
    <source>
        <dbReference type="SAM" id="MobiDB-lite"/>
    </source>
</evidence>
<feature type="compositionally biased region" description="Basic and acidic residues" evidence="1">
    <location>
        <begin position="543"/>
        <end position="553"/>
    </location>
</feature>
<feature type="transmembrane region" description="Helical" evidence="2">
    <location>
        <begin position="847"/>
        <end position="872"/>
    </location>
</feature>
<reference evidence="3 4" key="1">
    <citation type="submission" date="2021-12" db="EMBL/GenBank/DDBJ databases">
        <title>High titer production of polyol ester of fatty acids by Rhodotorula paludigena BS15 towards product separation-free biomass refinery.</title>
        <authorList>
            <person name="Mano J."/>
            <person name="Ono H."/>
            <person name="Tanaka T."/>
            <person name="Naito K."/>
            <person name="Sushida H."/>
            <person name="Ike M."/>
            <person name="Tokuyasu K."/>
            <person name="Kitaoka M."/>
        </authorList>
    </citation>
    <scope>NUCLEOTIDE SEQUENCE [LARGE SCALE GENOMIC DNA]</scope>
    <source>
        <strain evidence="3 4">BS15</strain>
    </source>
</reference>
<sequence length="874" mass="92533">MSTAPRAASPSRRLRPAGMYGSLTSASLAAKALGDARDEAPASAAPGRRRPFAPHDIRFDDDDDEADTDPARLLASKTSMRSLPSPASSTSDLVMSDSEPVPSPFFVPPPLDRPSAPATAEKENSLPYAHAAPRPRPTSPLPALPSAESSARNIRAPPRPAGAKSAYPPPLTAHNSLAAFKAAQALSSSQGGCSSDTHRTSSELDLEMSFDSSHSGRSASPFAAVDHTLVHVGPHSSKHDDAASVSLCASTSSRPSSQDWVGIDMHPAEHDIPESELVRSSSGQLVGARHSRATSALDLRAQFKAGERAPQPDVAITMLPYAAPLAVDDVDEARRQRIREGKRPLEGERAYALTAPLEQTEQFLDAPDSTYHFSSIQSPYDPLAPAPRSAPADHRATFAAQQEQRPVPEPKRARVFPLPLRLLERTKRSAEALISPALSAASAFTSRSGAADSEKPSPLFESDAEDGTVGTAPSTPNDTPFERECFDPDETAPPVPHRLGSSAHGNDVALAGLGLSFGPPAHEEDFPVVPLRQSRRVSLPPTDTRRQSVRRDAVPAVAISPPPLERASEDSSSGTSSSTLSQDSAADPTVSPSRRLSRRMSASGHSRPVRPLTVHFDRTPPTVASPLVDADAHDTPTSRNAGGPSIPTPPHLLVTPSPLTAEKRDPSFSFSPAPLRLVKVQLLRAAGYEVADPEPAPSAVAVASETQKGINPAPLPDNGVLPDTAIDVAVETAPRRRNAVWDDLTDLLSSSPAAWADEIVPAKLVFLAGFLLGPWCWILGGWYLRPLDGEFPAQRGQRCRDAVCGCGRIMRGSALREHQAHVGGGARAEWLNPQEPERFAGLDKWVFVNRCAAGAGGTVVAVLFAVAVWAAATA</sequence>
<feature type="region of interest" description="Disordered" evidence="1">
    <location>
        <begin position="1"/>
        <end position="20"/>
    </location>
</feature>
<feature type="compositionally biased region" description="Acidic residues" evidence="1">
    <location>
        <begin position="59"/>
        <end position="68"/>
    </location>
</feature>
<dbReference type="AlphaFoldDB" id="A0AAV5GQT7"/>
<feature type="compositionally biased region" description="Polar residues" evidence="1">
    <location>
        <begin position="76"/>
        <end position="93"/>
    </location>
</feature>
<name>A0AAV5GQT7_9BASI</name>
<keyword evidence="2" id="KW-0812">Transmembrane</keyword>
<feature type="region of interest" description="Disordered" evidence="1">
    <location>
        <begin position="32"/>
        <end position="172"/>
    </location>
</feature>
<evidence type="ECO:0000256" key="2">
    <source>
        <dbReference type="SAM" id="Phobius"/>
    </source>
</evidence>
<feature type="compositionally biased region" description="Polar residues" evidence="1">
    <location>
        <begin position="185"/>
        <end position="195"/>
    </location>
</feature>
<protein>
    <recommendedName>
        <fullName evidence="5">C2H2-type domain-containing protein</fullName>
    </recommendedName>
</protein>
<feature type="region of interest" description="Disordered" evidence="1">
    <location>
        <begin position="526"/>
        <end position="657"/>
    </location>
</feature>
<evidence type="ECO:0008006" key="5">
    <source>
        <dbReference type="Google" id="ProtNLM"/>
    </source>
</evidence>
<gene>
    <name evidence="3" type="ORF">Rhopal_005309-T1</name>
</gene>
<feature type="compositionally biased region" description="Pro residues" evidence="1">
    <location>
        <begin position="101"/>
        <end position="112"/>
    </location>
</feature>
<feature type="region of interest" description="Disordered" evidence="1">
    <location>
        <begin position="184"/>
        <end position="219"/>
    </location>
</feature>
<feature type="region of interest" description="Disordered" evidence="1">
    <location>
        <begin position="441"/>
        <end position="503"/>
    </location>
</feature>
<feature type="compositionally biased region" description="Low complexity" evidence="1">
    <location>
        <begin position="570"/>
        <end position="587"/>
    </location>
</feature>
<proteinExistence type="predicted"/>